<proteinExistence type="predicted"/>
<accession>A0A1G2U5Z2</accession>
<reference evidence="1 2" key="1">
    <citation type="journal article" date="2016" name="Nat. Commun.">
        <title>Thousands of microbial genomes shed light on interconnected biogeochemical processes in an aquifer system.</title>
        <authorList>
            <person name="Anantharaman K."/>
            <person name="Brown C.T."/>
            <person name="Hug L.A."/>
            <person name="Sharon I."/>
            <person name="Castelle C.J."/>
            <person name="Probst A.J."/>
            <person name="Thomas B.C."/>
            <person name="Singh A."/>
            <person name="Wilkins M.J."/>
            <person name="Karaoz U."/>
            <person name="Brodie E.L."/>
            <person name="Williams K.H."/>
            <person name="Hubbard S.S."/>
            <person name="Banfield J.F."/>
        </authorList>
    </citation>
    <scope>NUCLEOTIDE SEQUENCE [LARGE SCALE GENOMIC DNA]</scope>
</reference>
<evidence type="ECO:0000313" key="1">
    <source>
        <dbReference type="EMBL" id="OHB04915.1"/>
    </source>
</evidence>
<comment type="caution">
    <text evidence="1">The sequence shown here is derived from an EMBL/GenBank/DDBJ whole genome shotgun (WGS) entry which is preliminary data.</text>
</comment>
<dbReference type="Proteomes" id="UP000179283">
    <property type="component" value="Unassembled WGS sequence"/>
</dbReference>
<name>A0A1G2U5Z2_9BACT</name>
<evidence type="ECO:0000313" key="2">
    <source>
        <dbReference type="Proteomes" id="UP000179283"/>
    </source>
</evidence>
<organism evidence="1 2">
    <name type="scientific">Candidatus Zambryskibacteria bacterium RIFCSPLOWO2_01_FULL_43_17</name>
    <dbReference type="NCBI Taxonomy" id="1802760"/>
    <lineage>
        <taxon>Bacteria</taxon>
        <taxon>Candidatus Zambryskiibacteriota</taxon>
    </lineage>
</organism>
<dbReference type="EMBL" id="MHWD01000001">
    <property type="protein sequence ID" value="OHB04915.1"/>
    <property type="molecule type" value="Genomic_DNA"/>
</dbReference>
<sequence length="134" mass="14648">MKVIAIIFALIAVGMIFWYLEEIRSRDSNRGNYDSPPTATSADNAPLGSIHNLPVPEAVIQAKIYAATNVGIELGKIIVLTAYEKNWPDGCLGLARADEFCTQVVTPGWEITVQAKGETHIYRTNGDGSVIREQ</sequence>
<protein>
    <submittedName>
        <fullName evidence="1">Uncharacterized protein</fullName>
    </submittedName>
</protein>
<gene>
    <name evidence="1" type="ORF">A2920_02665</name>
</gene>
<dbReference type="AlphaFoldDB" id="A0A1G2U5Z2"/>